<sequence>MKVIRAEVVPWAPMIMPITLSTISSSVRECAPCERRISM</sequence>
<reference evidence="1" key="2">
    <citation type="journal article" date="2015" name="Data Brief">
        <title>Shoot transcriptome of the giant reed, Arundo donax.</title>
        <authorList>
            <person name="Barrero R.A."/>
            <person name="Guerrero F.D."/>
            <person name="Moolhuijzen P."/>
            <person name="Goolsby J.A."/>
            <person name="Tidwell J."/>
            <person name="Bellgard S.E."/>
            <person name="Bellgard M.I."/>
        </authorList>
    </citation>
    <scope>NUCLEOTIDE SEQUENCE</scope>
    <source>
        <tissue evidence="1">Shoot tissue taken approximately 20 cm above the soil surface</tissue>
    </source>
</reference>
<name>A0A0A9HL63_ARUDO</name>
<protein>
    <submittedName>
        <fullName evidence="1">Uncharacterized protein</fullName>
    </submittedName>
</protein>
<proteinExistence type="predicted"/>
<reference evidence="1" key="1">
    <citation type="submission" date="2014-09" db="EMBL/GenBank/DDBJ databases">
        <authorList>
            <person name="Magalhaes I.L.F."/>
            <person name="Oliveira U."/>
            <person name="Santos F.R."/>
            <person name="Vidigal T.H.D.A."/>
            <person name="Brescovit A.D."/>
            <person name="Santos A.J."/>
        </authorList>
    </citation>
    <scope>NUCLEOTIDE SEQUENCE</scope>
    <source>
        <tissue evidence="1">Shoot tissue taken approximately 20 cm above the soil surface</tissue>
    </source>
</reference>
<dbReference type="EMBL" id="GBRH01164303">
    <property type="protein sequence ID" value="JAE33593.1"/>
    <property type="molecule type" value="Transcribed_RNA"/>
</dbReference>
<organism evidence="1">
    <name type="scientific">Arundo donax</name>
    <name type="common">Giant reed</name>
    <name type="synonym">Donax arundinaceus</name>
    <dbReference type="NCBI Taxonomy" id="35708"/>
    <lineage>
        <taxon>Eukaryota</taxon>
        <taxon>Viridiplantae</taxon>
        <taxon>Streptophyta</taxon>
        <taxon>Embryophyta</taxon>
        <taxon>Tracheophyta</taxon>
        <taxon>Spermatophyta</taxon>
        <taxon>Magnoliopsida</taxon>
        <taxon>Liliopsida</taxon>
        <taxon>Poales</taxon>
        <taxon>Poaceae</taxon>
        <taxon>PACMAD clade</taxon>
        <taxon>Arundinoideae</taxon>
        <taxon>Arundineae</taxon>
        <taxon>Arundo</taxon>
    </lineage>
</organism>
<evidence type="ECO:0000313" key="1">
    <source>
        <dbReference type="EMBL" id="JAE33593.1"/>
    </source>
</evidence>
<dbReference type="AlphaFoldDB" id="A0A0A9HL63"/>
<accession>A0A0A9HL63</accession>